<dbReference type="RefSeq" id="XP_008713556.1">
    <property type="nucleotide sequence ID" value="XM_008715334.1"/>
</dbReference>
<feature type="domain" description="DUF1868" evidence="2">
    <location>
        <begin position="59"/>
        <end position="170"/>
    </location>
</feature>
<sequence length="272" mass="31225">MAAADITAMPRDAAFVKSPDHSNRDEPEIPLDYDPEHRVEPVPKSGFPHHLYPRWIGQKFTPNGAVLPYPGNTIVCHLPENSPLRPRLLDLYHDIQQQEFSSLFTLLPPSSWHMTVYEGVTDQIRTRSCWPGELPLDSTLRQCHAHTASRLADFDAGLGTPFVMKIVSFEELDDGIALKLAASTPETDTNLRGLRDRLSHTLKMRHPGHETYSFHLSIAYTLRHLMEKERARIWAYLQAWQAKSQMYFDLGSPEYCVYDDMFGFRRMFLLEG</sequence>
<dbReference type="AlphaFoldDB" id="W2S854"/>
<dbReference type="eggNOG" id="ENOG502S6KF">
    <property type="taxonomic scope" value="Eukaryota"/>
</dbReference>
<dbReference type="Gene3D" id="3.90.1140.10">
    <property type="entry name" value="Cyclic phosphodiesterase"/>
    <property type="match status" value="1"/>
</dbReference>
<dbReference type="InterPro" id="IPR009097">
    <property type="entry name" value="Cyclic_Pdiesterase"/>
</dbReference>
<organism evidence="3 4">
    <name type="scientific">Cyphellophora europaea (strain CBS 101466)</name>
    <name type="common">Phialophora europaea</name>
    <dbReference type="NCBI Taxonomy" id="1220924"/>
    <lineage>
        <taxon>Eukaryota</taxon>
        <taxon>Fungi</taxon>
        <taxon>Dikarya</taxon>
        <taxon>Ascomycota</taxon>
        <taxon>Pezizomycotina</taxon>
        <taxon>Eurotiomycetes</taxon>
        <taxon>Chaetothyriomycetidae</taxon>
        <taxon>Chaetothyriales</taxon>
        <taxon>Cyphellophoraceae</taxon>
        <taxon>Cyphellophora</taxon>
    </lineage>
</organism>
<keyword evidence="4" id="KW-1185">Reference proteome</keyword>
<evidence type="ECO:0000259" key="2">
    <source>
        <dbReference type="Pfam" id="PF08975"/>
    </source>
</evidence>
<dbReference type="VEuPathDB" id="FungiDB:HMPREF1541_10664"/>
<evidence type="ECO:0000313" key="3">
    <source>
        <dbReference type="EMBL" id="ETN44114.1"/>
    </source>
</evidence>
<dbReference type="HOGENOM" id="CLU_073317_0_0_1"/>
<feature type="region of interest" description="Disordered" evidence="1">
    <location>
        <begin position="1"/>
        <end position="37"/>
    </location>
</feature>
<evidence type="ECO:0000256" key="1">
    <source>
        <dbReference type="SAM" id="MobiDB-lite"/>
    </source>
</evidence>
<dbReference type="OrthoDB" id="2877829at2759"/>
<reference evidence="3 4" key="1">
    <citation type="submission" date="2013-03" db="EMBL/GenBank/DDBJ databases">
        <title>The Genome Sequence of Phialophora europaea CBS 101466.</title>
        <authorList>
            <consortium name="The Broad Institute Genomics Platform"/>
            <person name="Cuomo C."/>
            <person name="de Hoog S."/>
            <person name="Gorbushina A."/>
            <person name="Walker B."/>
            <person name="Young S.K."/>
            <person name="Zeng Q."/>
            <person name="Gargeya S."/>
            <person name="Fitzgerald M."/>
            <person name="Haas B."/>
            <person name="Abouelleil A."/>
            <person name="Allen A.W."/>
            <person name="Alvarado L."/>
            <person name="Arachchi H.M."/>
            <person name="Berlin A.M."/>
            <person name="Chapman S.B."/>
            <person name="Gainer-Dewar J."/>
            <person name="Goldberg J."/>
            <person name="Griggs A."/>
            <person name="Gujja S."/>
            <person name="Hansen M."/>
            <person name="Howarth C."/>
            <person name="Imamovic A."/>
            <person name="Ireland A."/>
            <person name="Larimer J."/>
            <person name="McCowan C."/>
            <person name="Murphy C."/>
            <person name="Pearson M."/>
            <person name="Poon T.W."/>
            <person name="Priest M."/>
            <person name="Roberts A."/>
            <person name="Saif S."/>
            <person name="Shea T."/>
            <person name="Sisk P."/>
            <person name="Sykes S."/>
            <person name="Wortman J."/>
            <person name="Nusbaum C."/>
            <person name="Birren B."/>
        </authorList>
    </citation>
    <scope>NUCLEOTIDE SEQUENCE [LARGE SCALE GENOMIC DNA]</scope>
    <source>
        <strain evidence="3 4">CBS 101466</strain>
    </source>
</reference>
<dbReference type="InterPro" id="IPR015069">
    <property type="entry name" value="2H-PEstase_DUF1868"/>
</dbReference>
<proteinExistence type="predicted"/>
<accession>W2S854</accession>
<feature type="compositionally biased region" description="Basic and acidic residues" evidence="1">
    <location>
        <begin position="18"/>
        <end position="27"/>
    </location>
</feature>
<dbReference type="Pfam" id="PF08975">
    <property type="entry name" value="2H-phosphodiest"/>
    <property type="match status" value="1"/>
</dbReference>
<dbReference type="GeneID" id="19978003"/>
<dbReference type="InParanoid" id="W2S854"/>
<name>W2S854_CYPE1</name>
<gene>
    <name evidence="3" type="ORF">HMPREF1541_10664</name>
</gene>
<dbReference type="SUPFAM" id="SSF55144">
    <property type="entry name" value="LigT-like"/>
    <property type="match status" value="1"/>
</dbReference>
<dbReference type="EMBL" id="KI635846">
    <property type="protein sequence ID" value="ETN44114.1"/>
    <property type="molecule type" value="Genomic_DNA"/>
</dbReference>
<protein>
    <recommendedName>
        <fullName evidence="2">DUF1868 domain-containing protein</fullName>
    </recommendedName>
</protein>
<dbReference type="Proteomes" id="UP000030752">
    <property type="component" value="Unassembled WGS sequence"/>
</dbReference>
<evidence type="ECO:0000313" key="4">
    <source>
        <dbReference type="Proteomes" id="UP000030752"/>
    </source>
</evidence>